<name>A0A895XNT1_9ACTN</name>
<feature type="domain" description="N-acetyltransferase" evidence="1">
    <location>
        <begin position="11"/>
        <end position="171"/>
    </location>
</feature>
<reference evidence="2" key="1">
    <citation type="submission" date="2021-02" db="EMBL/GenBank/DDBJ databases">
        <title>Natronoglycomyces albus gen. nov., sp. nov, a haloalkaliphilic actinobacterium from a soda solonchak soil.</title>
        <authorList>
            <person name="Sorokin D.Y."/>
            <person name="Khijniak T.V."/>
            <person name="Zakharycheva A.P."/>
            <person name="Boueva O.V."/>
            <person name="Ariskina E.V."/>
            <person name="Hahnke R.L."/>
            <person name="Bunk B."/>
            <person name="Sproer C."/>
            <person name="Schumann P."/>
            <person name="Evtushenko L.I."/>
            <person name="Kublanov I.V."/>
        </authorList>
    </citation>
    <scope>NUCLEOTIDE SEQUENCE</scope>
    <source>
        <strain evidence="2">DSM 106290</strain>
    </source>
</reference>
<accession>A0A895XNT1</accession>
<dbReference type="Proteomes" id="UP000662939">
    <property type="component" value="Chromosome"/>
</dbReference>
<feature type="domain" description="N-acetyltransferase" evidence="1">
    <location>
        <begin position="207"/>
        <end position="371"/>
    </location>
</feature>
<proteinExistence type="predicted"/>
<dbReference type="GO" id="GO:0016747">
    <property type="term" value="F:acyltransferase activity, transferring groups other than amino-acyl groups"/>
    <property type="evidence" value="ECO:0007669"/>
    <property type="project" value="InterPro"/>
</dbReference>
<dbReference type="InterPro" id="IPR000182">
    <property type="entry name" value="GNAT_dom"/>
</dbReference>
<dbReference type="Gene3D" id="3.40.630.30">
    <property type="match status" value="2"/>
</dbReference>
<dbReference type="InterPro" id="IPR051531">
    <property type="entry name" value="N-acetyltransferase"/>
</dbReference>
<evidence type="ECO:0000259" key="1">
    <source>
        <dbReference type="PROSITE" id="PS51186"/>
    </source>
</evidence>
<dbReference type="PROSITE" id="PS51186">
    <property type="entry name" value="GNAT"/>
    <property type="match status" value="2"/>
</dbReference>
<sequence length="381" mass="43417">MEPMTLKVDELIMRPWELADVPALTKAFADPQVKRHMMMPQPWTDANGHNFVRQNDSRWNADSPRWAIVDSDNILLGGAGITRFLNDEYSVMYWTAPEARGRNVATRALREATRFGFDQMRLHRLCWDAIVGNHLSRLVALKAGYTMEGIQRQGGNQRGTWRDLWMGGILAGEIREAGEQVENYAMLRQRAALFDLDAPTIELDNGTRLRPFHEGDLDDLTRVCQDPEVQKWTTVPRDYQRSDADDFLTFSRSQWTNGTGVDWALADQNDRYCGTVGLSMKSFDATQARIGYYAAPWARGKGWMGTALQAAIDFSRDSLAATTVTWDAYAGNDASWHLAKKLGFAWEGVKQRRWRHERSQRVDIWTASLLHLLNVMDAART</sequence>
<gene>
    <name evidence="2" type="ORF">JQS30_13240</name>
</gene>
<keyword evidence="3" id="KW-1185">Reference proteome</keyword>
<dbReference type="EMBL" id="CP070496">
    <property type="protein sequence ID" value="QSB04725.1"/>
    <property type="molecule type" value="Genomic_DNA"/>
</dbReference>
<evidence type="ECO:0000313" key="2">
    <source>
        <dbReference type="EMBL" id="QSB04725.1"/>
    </source>
</evidence>
<dbReference type="SUPFAM" id="SSF55729">
    <property type="entry name" value="Acyl-CoA N-acyltransferases (Nat)"/>
    <property type="match status" value="2"/>
</dbReference>
<protein>
    <submittedName>
        <fullName evidence="2">GNAT family N-acetyltransferase</fullName>
    </submittedName>
</protein>
<dbReference type="PANTHER" id="PTHR43792">
    <property type="entry name" value="GNAT FAMILY, PUTATIVE (AFU_ORTHOLOGUE AFUA_3G00765)-RELATED-RELATED"/>
    <property type="match status" value="1"/>
</dbReference>
<dbReference type="KEGG" id="nav:JQS30_13240"/>
<organism evidence="2 3">
    <name type="scientific">Natronoglycomyces albus</name>
    <dbReference type="NCBI Taxonomy" id="2811108"/>
    <lineage>
        <taxon>Bacteria</taxon>
        <taxon>Bacillati</taxon>
        <taxon>Actinomycetota</taxon>
        <taxon>Actinomycetes</taxon>
        <taxon>Glycomycetales</taxon>
        <taxon>Glycomycetaceae</taxon>
        <taxon>Natronoglycomyces</taxon>
    </lineage>
</organism>
<evidence type="ECO:0000313" key="3">
    <source>
        <dbReference type="Proteomes" id="UP000662939"/>
    </source>
</evidence>
<dbReference type="Pfam" id="PF13302">
    <property type="entry name" value="Acetyltransf_3"/>
    <property type="match status" value="2"/>
</dbReference>
<dbReference type="InterPro" id="IPR016181">
    <property type="entry name" value="Acyl_CoA_acyltransferase"/>
</dbReference>
<dbReference type="AlphaFoldDB" id="A0A895XNT1"/>
<dbReference type="RefSeq" id="WP_213170722.1">
    <property type="nucleotide sequence ID" value="NZ_CP070496.1"/>
</dbReference>